<dbReference type="Proteomes" id="UP000706039">
    <property type="component" value="Unassembled WGS sequence"/>
</dbReference>
<sequence>MNDIILSDAYERIDWADIQQLATRFGVKGASSLAIPRAWTPPFALISAALAASASVAHDWLDAPFVTKLREISGPRKQLLVRSSVVGESIWERGTFESHELEFDDDLSVFSSGLIDAISKVLASTGDRETGIMVHRHIRPTAQGEFGNLQRISKTRDHWEISIREADGLTLRQRLNSQRDQAAEPEARLAVKSGLARERLFGSVGAWLNNELLRGRSQRLNCEWITDNSAYYLVQIDEEDEDLWGANPFQVRVAPAARPEANSGAYFRLAEESALREWDKLEVLEQLWEPNALHKPTLFYAPLSALPKRLTKSAQKKLEDDFRALIGKAGIMVRTSVPAGAEKITNLPRSECLDPATAADWVIKNARELRRANPDKQFAFVAHRFVASRSSAWVRAEPQNPVVEINSLWGLPDALQYCPYDIWEVHVPTGHATDYPEYKSDMLISQPDGGWQYVRVKNELARSNSIVSAEAKDVALRSAHVAERLGRACHIMWFIGCVDVDGRAFNLPWYWTEAHEADHDPGRNPDRSSYRVFTVTDRETLGQFVAWQGARTRQALALRPTDLNLMRDNEFIEAVGAAAHAARVPIILSGSTLAHAFYQLRKIGCTIVTPTEKDHSRVRRATNLGKLVRDKIPGRIAERQEIQVARQISGNLRKGFLISKLIEEALEVREASSEAQKREELADLFEVFRAIAKAEGVSLDAVKRSADDKRRKAGGFEEGLILLQTGIAGSDRDVLADWERGIGEVLTDRSTEDSTEIPFSFFGFMEMDQPRSIYFEQLGMRLDIVLKTDRLELRLSPGPQQLGLPLT</sequence>
<reference evidence="1 2" key="1">
    <citation type="submission" date="2021-08" db="EMBL/GenBank/DDBJ databases">
        <authorList>
            <person name="Tuo L."/>
        </authorList>
    </citation>
    <scope>NUCLEOTIDE SEQUENCE [LARGE SCALE GENOMIC DNA]</scope>
    <source>
        <strain evidence="1 2">JCM 31229</strain>
    </source>
</reference>
<proteinExistence type="predicted"/>
<name>A0ABS7PQY0_9SPHN</name>
<protein>
    <submittedName>
        <fullName evidence="1">Nucleoside triphosphate pyrophosphohydrolase</fullName>
    </submittedName>
</protein>
<accession>A0ABS7PQY0</accession>
<dbReference type="InterPro" id="IPR038735">
    <property type="entry name" value="MSMEG_1276-like_NTP-PPase_dom"/>
</dbReference>
<dbReference type="RefSeq" id="WP_222990857.1">
    <property type="nucleotide sequence ID" value="NZ_JAINVV010000007.1"/>
</dbReference>
<evidence type="ECO:0000313" key="2">
    <source>
        <dbReference type="Proteomes" id="UP000706039"/>
    </source>
</evidence>
<organism evidence="1 2">
    <name type="scientific">Sphingomonas colocasiae</name>
    <dbReference type="NCBI Taxonomy" id="1848973"/>
    <lineage>
        <taxon>Bacteria</taxon>
        <taxon>Pseudomonadati</taxon>
        <taxon>Pseudomonadota</taxon>
        <taxon>Alphaproteobacteria</taxon>
        <taxon>Sphingomonadales</taxon>
        <taxon>Sphingomonadaceae</taxon>
        <taxon>Sphingomonas</taxon>
    </lineage>
</organism>
<evidence type="ECO:0000313" key="1">
    <source>
        <dbReference type="EMBL" id="MBY8823747.1"/>
    </source>
</evidence>
<comment type="caution">
    <text evidence="1">The sequence shown here is derived from an EMBL/GenBank/DDBJ whole genome shotgun (WGS) entry which is preliminary data.</text>
</comment>
<dbReference type="CDD" id="cd11532">
    <property type="entry name" value="NTP-PPase_COG4997"/>
    <property type="match status" value="1"/>
</dbReference>
<keyword evidence="2" id="KW-1185">Reference proteome</keyword>
<gene>
    <name evidence="1" type="ORF">K7G82_15690</name>
</gene>
<dbReference type="EMBL" id="JAINVV010000007">
    <property type="protein sequence ID" value="MBY8823747.1"/>
    <property type="molecule type" value="Genomic_DNA"/>
</dbReference>